<dbReference type="PANTHER" id="PTHR10668:SF105">
    <property type="entry name" value="DEHYDROGENASE-RELATED"/>
    <property type="match status" value="1"/>
</dbReference>
<gene>
    <name evidence="1" type="ORF">NCI00_28945</name>
</gene>
<dbReference type="PANTHER" id="PTHR10668">
    <property type="entry name" value="PHYTOENE DEHYDROGENASE"/>
    <property type="match status" value="1"/>
</dbReference>
<dbReference type="InterPro" id="IPR036188">
    <property type="entry name" value="FAD/NAD-bd_sf"/>
</dbReference>
<dbReference type="RefSeq" id="WP_253533399.1">
    <property type="nucleotide sequence ID" value="NZ_JAMZEL010000026.1"/>
</dbReference>
<organism evidence="1 2">
    <name type="scientific">Runella salmonicolor</name>
    <dbReference type="NCBI Taxonomy" id="2950278"/>
    <lineage>
        <taxon>Bacteria</taxon>
        <taxon>Pseudomonadati</taxon>
        <taxon>Bacteroidota</taxon>
        <taxon>Cytophagia</taxon>
        <taxon>Cytophagales</taxon>
        <taxon>Spirosomataceae</taxon>
        <taxon>Runella</taxon>
    </lineage>
</organism>
<dbReference type="EMBL" id="JAMZEL010000026">
    <property type="protein sequence ID" value="MCP1386505.1"/>
    <property type="molecule type" value="Genomic_DNA"/>
</dbReference>
<dbReference type="Proteomes" id="UP001204772">
    <property type="component" value="Unassembled WGS sequence"/>
</dbReference>
<dbReference type="SUPFAM" id="SSF51905">
    <property type="entry name" value="FAD/NAD(P)-binding domain"/>
    <property type="match status" value="1"/>
</dbReference>
<dbReference type="PRINTS" id="PR00411">
    <property type="entry name" value="PNDRDTASEI"/>
</dbReference>
<proteinExistence type="predicted"/>
<reference evidence="1 2" key="1">
    <citation type="submission" date="2022-06" db="EMBL/GenBank/DDBJ databases">
        <title>Runella sp. S5 genome sequencing.</title>
        <authorList>
            <person name="Park S."/>
        </authorList>
    </citation>
    <scope>NUCLEOTIDE SEQUENCE [LARGE SCALE GENOMIC DNA]</scope>
    <source>
        <strain evidence="1 2">S5</strain>
    </source>
</reference>
<protein>
    <submittedName>
        <fullName evidence="1">NAD(P)/FAD-dependent oxidoreductase</fullName>
    </submittedName>
</protein>
<dbReference type="Gene3D" id="3.50.50.60">
    <property type="entry name" value="FAD/NAD(P)-binding domain"/>
    <property type="match status" value="1"/>
</dbReference>
<name>A0ABT1FXK2_9BACT</name>
<dbReference type="Pfam" id="PF13450">
    <property type="entry name" value="NAD_binding_8"/>
    <property type="match status" value="1"/>
</dbReference>
<evidence type="ECO:0000313" key="1">
    <source>
        <dbReference type="EMBL" id="MCP1386505.1"/>
    </source>
</evidence>
<evidence type="ECO:0000313" key="2">
    <source>
        <dbReference type="Proteomes" id="UP001204772"/>
    </source>
</evidence>
<sequence>MKNIRTEYDAIVVGAGPNGLSAAITLQQAGLSVLLLEASTTVGGGMRTAELTLPHFYHDVCSAIHPLGVQSSVFKAMPLERFGLSFITPPVAAAHPFDDGSAALLKKSIVETAATLGKDAAAYQKLMEAFVPLWPAIEASFLGPLRYRPQMLQLSRFGFNAALPASLFAKIYFQNQAAKGLFAGMSAHSMLPFSGLTSSAIGLVLSVLGHLNGWPMPMGGSQRIANALAGYFESLGGEIQTNFPVTALNELPSAKAILFDVAPHQLLQIAGHRLSAVYRWQLERFVSGWGVYKIDYALHQAVPFVAPGCAEAGTVHLGGTMAEIAAAEQQVAQNKHPEKPFVLLAQQSRFDNTRAPAGKHTAWAYCHVPNGSTVDMTTPIENQIERFAPGFKDTIIEKHVMNTEAFARYNLNYLGGEINGGRQDITQLFTRPALRQSPYRTSARGLYLCSASTPPGGGVHGYCGYHAARQVLQDIFL</sequence>
<keyword evidence="2" id="KW-1185">Reference proteome</keyword>
<accession>A0ABT1FXK2</accession>
<comment type="caution">
    <text evidence="1">The sequence shown here is derived from an EMBL/GenBank/DDBJ whole genome shotgun (WGS) entry which is preliminary data.</text>
</comment>